<evidence type="ECO:0000313" key="3">
    <source>
        <dbReference type="Proteomes" id="UP001176517"/>
    </source>
</evidence>
<gene>
    <name evidence="2" type="ORF">OC846_006071</name>
</gene>
<dbReference type="EMBL" id="JAPDMZ010000283">
    <property type="protein sequence ID" value="KAK0544439.1"/>
    <property type="molecule type" value="Genomic_DNA"/>
</dbReference>
<evidence type="ECO:0000256" key="1">
    <source>
        <dbReference type="SAM" id="SignalP"/>
    </source>
</evidence>
<reference evidence="2" key="1">
    <citation type="journal article" date="2023" name="PhytoFront">
        <title>Draft Genome Resources of Seven Strains of Tilletia horrida, Causal Agent of Kernel Smut of Rice.</title>
        <authorList>
            <person name="Khanal S."/>
            <person name="Antony Babu S."/>
            <person name="Zhou X.G."/>
        </authorList>
    </citation>
    <scope>NUCLEOTIDE SEQUENCE</scope>
    <source>
        <strain evidence="2">TX6</strain>
    </source>
</reference>
<accession>A0AAN6GJK2</accession>
<dbReference type="Pfam" id="PF19535">
    <property type="entry name" value="DUF6060"/>
    <property type="match status" value="1"/>
</dbReference>
<organism evidence="2 3">
    <name type="scientific">Tilletia horrida</name>
    <dbReference type="NCBI Taxonomy" id="155126"/>
    <lineage>
        <taxon>Eukaryota</taxon>
        <taxon>Fungi</taxon>
        <taxon>Dikarya</taxon>
        <taxon>Basidiomycota</taxon>
        <taxon>Ustilaginomycotina</taxon>
        <taxon>Exobasidiomycetes</taxon>
        <taxon>Tilletiales</taxon>
        <taxon>Tilletiaceae</taxon>
        <taxon>Tilletia</taxon>
    </lineage>
</organism>
<keyword evidence="1" id="KW-0732">Signal</keyword>
<dbReference type="Proteomes" id="UP001176517">
    <property type="component" value="Unassembled WGS sequence"/>
</dbReference>
<name>A0AAN6GJK2_9BASI</name>
<comment type="caution">
    <text evidence="2">The sequence shown here is derived from an EMBL/GenBank/DDBJ whole genome shotgun (WGS) entry which is preliminary data.</text>
</comment>
<evidence type="ECO:0000313" key="2">
    <source>
        <dbReference type="EMBL" id="KAK0544439.1"/>
    </source>
</evidence>
<proteinExistence type="predicted"/>
<feature type="signal peptide" evidence="1">
    <location>
        <begin position="1"/>
        <end position="22"/>
    </location>
</feature>
<dbReference type="PROSITE" id="PS51257">
    <property type="entry name" value="PROKAR_LIPOPROTEIN"/>
    <property type="match status" value="1"/>
</dbReference>
<feature type="chain" id="PRO_5042956500" evidence="1">
    <location>
        <begin position="23"/>
        <end position="223"/>
    </location>
</feature>
<sequence length="223" mass="23859">MVFFKPAFAFLFAMACVSGSLAEAGSSNIAGVSRRDVRGSNWIGSHSPRQPSQAEASLNMLVLRDEDGQPTQARSLRTAIHQDQSRHLGRRDCTGFTEERRYTTGGKTVTFGSTYDGPGSFELISTTSVNRTTSVSATVGDPFSIVNKVAAFETKDQSSKSLTYTLKLKEGQLGTGSWTPTLQCVEGTFTQCGGKADQPGNVCTPALGEDGTPKGLYRVILQS</sequence>
<keyword evidence="3" id="KW-1185">Reference proteome</keyword>
<dbReference type="AlphaFoldDB" id="A0AAN6GJK2"/>
<dbReference type="InterPro" id="IPR045702">
    <property type="entry name" value="DUF6060"/>
</dbReference>
<protein>
    <submittedName>
        <fullName evidence="2">Uncharacterized protein</fullName>
    </submittedName>
</protein>